<feature type="region of interest" description="Disordered" evidence="1">
    <location>
        <begin position="1"/>
        <end position="51"/>
    </location>
</feature>
<dbReference type="RefSeq" id="XP_069306967.1">
    <property type="nucleotide sequence ID" value="XM_069451071.1"/>
</dbReference>
<keyword evidence="3" id="KW-1185">Reference proteome</keyword>
<accession>A0ABR3UIS9</accession>
<organism evidence="2 3">
    <name type="scientific">Alternaria dauci</name>
    <dbReference type="NCBI Taxonomy" id="48095"/>
    <lineage>
        <taxon>Eukaryota</taxon>
        <taxon>Fungi</taxon>
        <taxon>Dikarya</taxon>
        <taxon>Ascomycota</taxon>
        <taxon>Pezizomycotina</taxon>
        <taxon>Dothideomycetes</taxon>
        <taxon>Pleosporomycetidae</taxon>
        <taxon>Pleosporales</taxon>
        <taxon>Pleosporineae</taxon>
        <taxon>Pleosporaceae</taxon>
        <taxon>Alternaria</taxon>
        <taxon>Alternaria sect. Porri</taxon>
    </lineage>
</organism>
<evidence type="ECO:0000313" key="3">
    <source>
        <dbReference type="Proteomes" id="UP001578633"/>
    </source>
</evidence>
<protein>
    <submittedName>
        <fullName evidence="2">Uncharacterized protein</fullName>
    </submittedName>
</protein>
<proteinExistence type="predicted"/>
<dbReference type="GeneID" id="96085245"/>
<reference evidence="2 3" key="1">
    <citation type="submission" date="2024-09" db="EMBL/GenBank/DDBJ databases">
        <title>T2T genomes of carrot and Alternaria dauci and their utility for understanding host-pathogen interaction during carrot leaf blight disease.</title>
        <authorList>
            <person name="Liu W."/>
            <person name="Xu S."/>
            <person name="Ou C."/>
            <person name="Liu X."/>
            <person name="Zhuang F."/>
            <person name="Deng X.W."/>
        </authorList>
    </citation>
    <scope>NUCLEOTIDE SEQUENCE [LARGE SCALE GENOMIC DNA]</scope>
    <source>
        <strain evidence="2 3">A2016</strain>
    </source>
</reference>
<feature type="compositionally biased region" description="Polar residues" evidence="1">
    <location>
        <begin position="11"/>
        <end position="20"/>
    </location>
</feature>
<dbReference type="EMBL" id="JBHGVX010000004">
    <property type="protein sequence ID" value="KAL1796383.1"/>
    <property type="molecule type" value="Genomic_DNA"/>
</dbReference>
<evidence type="ECO:0000256" key="1">
    <source>
        <dbReference type="SAM" id="MobiDB-lite"/>
    </source>
</evidence>
<sequence length="896" mass="102716">MAPQLRARGNAQGSKDVASSRNKRRRDGTSDFQSNSVLKKRKGKPSIVAVPDEQTECQKAVVDEGVIKEFRIKFHPHKFSPQSPANVPEEHQTKFKHIQQLGRMEYEPYAVQPRPDIANKPWELDNKLRASRLTQKAVEARSDYLNEDSWRMKLENDVFERFEIEVACQRCRKRLWKSLIQVNPAESNSRTTILAERQKRRSVCTCEPLSRQFSILNTGLSNIFTTRIGEPSVIQDDPENHHGIEMQPDRIYGLRTTHAMDKILEQPHVSHLEKDRELEDVLLNRLTISCNPNSGGSIYPFLVMEAKSLKGKSNFQKIENQTAVPIRNLLYLQLKLQDDEFNRMEVPGGPLAWFLAYVGEQWRVYGCYVTKANADALPYYNIVCLWEGSITDYDKALQLVLIVDYIVDWARDIFMPSIMRQLMSVVDKGEQSAYTIIEQPDIFSTRDYANSWSGDRPVLTIGGAEAAEVPAGPAFDAINFTIVESPLEPLFKSMGKHVDIRVWEGAKYEARVRGLYITENDTHAKEHFARTGFGTLNTEYMDRCWFLLSHPQDIKTIEQVWTGSQVIKDVQDLSLQKILISLYVQYRKDGDGALIRELTYIAVTESVASKSIYGRHIVEQNELVDSTGELELKLGEAWTSSNKNYFQRYVRGQTDVLCVTASDSDRLANRVVLSFHNDRETTPYARRLDSFIKATCENPRAGRYKIYATCFRYTKAVHSLAVEPHCVSDPAQACVFVNAEAMPSGICAYITNAASGEVNTTWLIQHLVQMIVVSRGLSWENTNFSFNGNTSDKTLLWIVSDPQWDSYTAIKSTLTMPGMDEVHKHLAWFRRVLLRHKCENPGFRGFTDWYKWRNYRNIQEDIQDACKQCHYKGSWEADSTSSVSKYEFCDEDYMPE</sequence>
<name>A0ABR3UIS9_9PLEO</name>
<dbReference type="Proteomes" id="UP001578633">
    <property type="component" value="Chromosome 4"/>
</dbReference>
<comment type="caution">
    <text evidence="2">The sequence shown here is derived from an EMBL/GenBank/DDBJ whole genome shotgun (WGS) entry which is preliminary data.</text>
</comment>
<gene>
    <name evidence="2" type="ORF">ACET3X_004923</name>
</gene>
<evidence type="ECO:0000313" key="2">
    <source>
        <dbReference type="EMBL" id="KAL1796383.1"/>
    </source>
</evidence>